<accession>A0ABY4YGJ3</accession>
<proteinExistence type="predicted"/>
<evidence type="ECO:0000313" key="2">
    <source>
        <dbReference type="Proteomes" id="UP001056535"/>
    </source>
</evidence>
<dbReference type="EMBL" id="CP099490">
    <property type="protein sequence ID" value="USQ75863.1"/>
    <property type="molecule type" value="Genomic_DNA"/>
</dbReference>
<dbReference type="Gene3D" id="3.90.850.10">
    <property type="entry name" value="Fumarylacetoacetase-like, C-terminal domain"/>
    <property type="match status" value="1"/>
</dbReference>
<protein>
    <submittedName>
        <fullName evidence="1">4-oxalocrotonate decarboxylase</fullName>
    </submittedName>
</protein>
<dbReference type="RefSeq" id="WP_252620379.1">
    <property type="nucleotide sequence ID" value="NZ_CP099490.1"/>
</dbReference>
<keyword evidence="2" id="KW-1185">Reference proteome</keyword>
<dbReference type="PANTHER" id="PTHR30143">
    <property type="entry name" value="ACID HYDRATASE"/>
    <property type="match status" value="1"/>
</dbReference>
<dbReference type="SUPFAM" id="SSF56529">
    <property type="entry name" value="FAH"/>
    <property type="match status" value="1"/>
</dbReference>
<name>A0ABY4YGJ3_9MICO</name>
<dbReference type="Proteomes" id="UP001056535">
    <property type="component" value="Chromosome"/>
</dbReference>
<evidence type="ECO:0000313" key="1">
    <source>
        <dbReference type="EMBL" id="USQ75863.1"/>
    </source>
</evidence>
<reference evidence="1" key="1">
    <citation type="submission" date="2022-06" db="EMBL/GenBank/DDBJ databases">
        <title>Ornithinimicrobium JY.X270.</title>
        <authorList>
            <person name="Huang Y."/>
        </authorList>
    </citation>
    <scope>NUCLEOTIDE SEQUENCE</scope>
    <source>
        <strain evidence="1">JY.X270</strain>
    </source>
</reference>
<gene>
    <name evidence="1" type="ORF">NF557_14855</name>
</gene>
<dbReference type="PANTHER" id="PTHR30143:SF0">
    <property type="entry name" value="2-KETO-4-PENTENOATE HYDRATASE"/>
    <property type="match status" value="1"/>
</dbReference>
<organism evidence="1 2">
    <name type="scientific">Ornithinimicrobium cryptoxanthini</name>
    <dbReference type="NCBI Taxonomy" id="2934161"/>
    <lineage>
        <taxon>Bacteria</taxon>
        <taxon>Bacillati</taxon>
        <taxon>Actinomycetota</taxon>
        <taxon>Actinomycetes</taxon>
        <taxon>Micrococcales</taxon>
        <taxon>Ornithinimicrobiaceae</taxon>
        <taxon>Ornithinimicrobium</taxon>
    </lineage>
</organism>
<dbReference type="InterPro" id="IPR050772">
    <property type="entry name" value="Hydratase-Decarb/MhpD_sf"/>
</dbReference>
<dbReference type="InterPro" id="IPR036663">
    <property type="entry name" value="Fumarylacetoacetase_C_sf"/>
</dbReference>
<sequence length="266" mass="28098">MSETTQSTWTAESVAAELIRCEDERVDRESFSDDWPDLDVATAYQIQDLTLAKRLARGGQIVGVKLGLTSKAKQQTMSVDSPIVAWLTDGMVLPTEGPAKVSDFIHPRVEPELVVTLKADLRGPGVTPAQALDAVGSVLAGVEVIDSRYRNFRFTHQDVVADNASSGAYVTGTVAKTVPEVDLALEAVLVEVDGAVVDTATGAAIMGHPAEALAAAANMLGARGITMEAGWVVLLGAMTDAVPVQAGTTLAFHYTNLGSIYLSWED</sequence>